<dbReference type="EMBL" id="JBHTAJ010000040">
    <property type="protein sequence ID" value="MFC7182029.1"/>
    <property type="molecule type" value="Genomic_DNA"/>
</dbReference>
<gene>
    <name evidence="1" type="ORF">ACFQMG_20985</name>
</gene>
<protein>
    <submittedName>
        <fullName evidence="1">Uncharacterized protein</fullName>
    </submittedName>
</protein>
<name>A0ABW2FXM2_9ACTN</name>
<sequence>MLITSLIGTAGLRSLYAADVIEAGRQLGTDVAERNAHAMLYHRLVARGLDPAALLLWDFHTLAPLPKQEVPCG</sequence>
<proteinExistence type="predicted"/>
<accession>A0ABW2FXM2</accession>
<evidence type="ECO:0000313" key="2">
    <source>
        <dbReference type="Proteomes" id="UP001596435"/>
    </source>
</evidence>
<evidence type="ECO:0000313" key="1">
    <source>
        <dbReference type="EMBL" id="MFC7182029.1"/>
    </source>
</evidence>
<dbReference type="RefSeq" id="WP_345703754.1">
    <property type="nucleotide sequence ID" value="NZ_BAABKV010000001.1"/>
</dbReference>
<dbReference type="Proteomes" id="UP001596435">
    <property type="component" value="Unassembled WGS sequence"/>
</dbReference>
<organism evidence="1 2">
    <name type="scientific">Kitasatospora paranensis</name>
    <dbReference type="NCBI Taxonomy" id="258053"/>
    <lineage>
        <taxon>Bacteria</taxon>
        <taxon>Bacillati</taxon>
        <taxon>Actinomycetota</taxon>
        <taxon>Actinomycetes</taxon>
        <taxon>Kitasatosporales</taxon>
        <taxon>Streptomycetaceae</taxon>
        <taxon>Kitasatospora</taxon>
    </lineage>
</organism>
<reference evidence="2" key="1">
    <citation type="journal article" date="2019" name="Int. J. Syst. Evol. Microbiol.">
        <title>The Global Catalogue of Microorganisms (GCM) 10K type strain sequencing project: providing services to taxonomists for standard genome sequencing and annotation.</title>
        <authorList>
            <consortium name="The Broad Institute Genomics Platform"/>
            <consortium name="The Broad Institute Genome Sequencing Center for Infectious Disease"/>
            <person name="Wu L."/>
            <person name="Ma J."/>
        </authorList>
    </citation>
    <scope>NUCLEOTIDE SEQUENCE [LARGE SCALE GENOMIC DNA]</scope>
    <source>
        <strain evidence="2">CGMCC 1.12859</strain>
    </source>
</reference>
<comment type="caution">
    <text evidence="1">The sequence shown here is derived from an EMBL/GenBank/DDBJ whole genome shotgun (WGS) entry which is preliminary data.</text>
</comment>
<keyword evidence="2" id="KW-1185">Reference proteome</keyword>